<evidence type="ECO:0000313" key="3">
    <source>
        <dbReference type="Proteomes" id="UP000243359"/>
    </source>
</evidence>
<reference evidence="3" key="1">
    <citation type="submission" date="2016-10" db="EMBL/GenBank/DDBJ databases">
        <authorList>
            <person name="Varghese N."/>
            <person name="Submissions S."/>
        </authorList>
    </citation>
    <scope>NUCLEOTIDE SEQUENCE [LARGE SCALE GENOMIC DNA]</scope>
    <source>
        <strain evidence="3">KCTC 32247</strain>
    </source>
</reference>
<evidence type="ECO:0000313" key="2">
    <source>
        <dbReference type="EMBL" id="SDT31207.1"/>
    </source>
</evidence>
<dbReference type="EMBL" id="LT629751">
    <property type="protein sequence ID" value="SDT31207.1"/>
    <property type="molecule type" value="Genomic_DNA"/>
</dbReference>
<dbReference type="AlphaFoldDB" id="A0A1H1ZCC4"/>
<proteinExistence type="predicted"/>
<feature type="region of interest" description="Disordered" evidence="1">
    <location>
        <begin position="19"/>
        <end position="38"/>
    </location>
</feature>
<gene>
    <name evidence="2" type="ORF">SAMN05216221_4184</name>
</gene>
<evidence type="ECO:0000256" key="1">
    <source>
        <dbReference type="SAM" id="MobiDB-lite"/>
    </source>
</evidence>
<sequence length="38" mass="4085">MNHRLFAGASLLAMHATRAPALLASQPRSTTSRSEVHP</sequence>
<accession>A0A1H1ZCC4</accession>
<feature type="compositionally biased region" description="Polar residues" evidence="1">
    <location>
        <begin position="26"/>
        <end position="38"/>
    </location>
</feature>
<keyword evidence="3" id="KW-1185">Reference proteome</keyword>
<protein>
    <submittedName>
        <fullName evidence="2">Uncharacterized protein</fullName>
    </submittedName>
</protein>
<organism evidence="2 3">
    <name type="scientific">Pseudomonas oryzae</name>
    <dbReference type="NCBI Taxonomy" id="1392877"/>
    <lineage>
        <taxon>Bacteria</taxon>
        <taxon>Pseudomonadati</taxon>
        <taxon>Pseudomonadota</taxon>
        <taxon>Gammaproteobacteria</taxon>
        <taxon>Pseudomonadales</taxon>
        <taxon>Pseudomonadaceae</taxon>
        <taxon>Pseudomonas</taxon>
    </lineage>
</organism>
<name>A0A1H1ZCC4_9PSED</name>
<dbReference type="Proteomes" id="UP000243359">
    <property type="component" value="Chromosome I"/>
</dbReference>